<proteinExistence type="predicted"/>
<dbReference type="RefSeq" id="WP_027471375.1">
    <property type="nucleotide sequence ID" value="NZ_BAMD01000103.1"/>
</dbReference>
<evidence type="ECO:0000313" key="2">
    <source>
        <dbReference type="Proteomes" id="UP000019402"/>
    </source>
</evidence>
<dbReference type="EMBL" id="BAMD01000103">
    <property type="protein sequence ID" value="GAF05645.1"/>
    <property type="molecule type" value="Genomic_DNA"/>
</dbReference>
<accession>W7Y455</accession>
<gene>
    <name evidence="1" type="ORF">JCM21142_104390</name>
</gene>
<protein>
    <recommendedName>
        <fullName evidence="3">DUF4249 domain-containing protein</fullName>
    </recommendedName>
</protein>
<sequence length="303" mass="34853">MKKYNHIAIHLTLFFHILLLTGCEKELEYQITNQEPQIVMYAFPMPDSILQLHASYSTQILSTNDYDEIQDLEYTVSVNGIEQINDQYPEGAEWVNIPEIRSKTNDTIQITYLLKDGTSISGSTTIPLPVSILSLDTAQTSYVNDEGDNENMLRCTLELNDPNTEDNYYQIRVDHIEDITSTPQVSNTIDYIKEDKVFLIRDDESVLLTDVDFLGTFTDHLFNGNNNKINFLIPEEYLKQNTQFIIYLYTLTPEYYQFLRTSLEEEAFRDYPIFEPVNIYTNIENGIGVVAGLAVDTCTIVIN</sequence>
<comment type="caution">
    <text evidence="1">The sequence shown here is derived from an EMBL/GenBank/DDBJ whole genome shotgun (WGS) entry which is preliminary data.</text>
</comment>
<evidence type="ECO:0000313" key="1">
    <source>
        <dbReference type="EMBL" id="GAF05645.1"/>
    </source>
</evidence>
<name>W7Y455_9BACT</name>
<keyword evidence="2" id="KW-1185">Reference proteome</keyword>
<dbReference type="InterPro" id="IPR025345">
    <property type="entry name" value="DUF4249"/>
</dbReference>
<dbReference type="STRING" id="869213.GCA_000517085_01592"/>
<dbReference type="AlphaFoldDB" id="W7Y455"/>
<dbReference type="Pfam" id="PF14054">
    <property type="entry name" value="DUF4249"/>
    <property type="match status" value="1"/>
</dbReference>
<evidence type="ECO:0008006" key="3">
    <source>
        <dbReference type="Google" id="ProtNLM"/>
    </source>
</evidence>
<organism evidence="1 2">
    <name type="scientific">Saccharicrinis fermentans DSM 9555 = JCM 21142</name>
    <dbReference type="NCBI Taxonomy" id="869213"/>
    <lineage>
        <taxon>Bacteria</taxon>
        <taxon>Pseudomonadati</taxon>
        <taxon>Bacteroidota</taxon>
        <taxon>Bacteroidia</taxon>
        <taxon>Marinilabiliales</taxon>
        <taxon>Marinilabiliaceae</taxon>
        <taxon>Saccharicrinis</taxon>
    </lineage>
</organism>
<dbReference type="eggNOG" id="ENOG50338FU">
    <property type="taxonomic scope" value="Bacteria"/>
</dbReference>
<dbReference type="Proteomes" id="UP000019402">
    <property type="component" value="Unassembled WGS sequence"/>
</dbReference>
<dbReference type="PROSITE" id="PS51257">
    <property type="entry name" value="PROKAR_LIPOPROTEIN"/>
    <property type="match status" value="1"/>
</dbReference>
<dbReference type="OrthoDB" id="1113783at2"/>
<reference evidence="1 2" key="1">
    <citation type="journal article" date="2014" name="Genome Announc.">
        <title>Draft Genome Sequence of Cytophaga fermentans JCM 21142T, a Facultative Anaerobe Isolated from Marine Mud.</title>
        <authorList>
            <person name="Starns D."/>
            <person name="Oshima K."/>
            <person name="Suda W."/>
            <person name="Iino T."/>
            <person name="Yuki M."/>
            <person name="Inoue J."/>
            <person name="Kitamura K."/>
            <person name="Iida T."/>
            <person name="Darby A."/>
            <person name="Hattori M."/>
            <person name="Ohkuma M."/>
        </authorList>
    </citation>
    <scope>NUCLEOTIDE SEQUENCE [LARGE SCALE GENOMIC DNA]</scope>
    <source>
        <strain evidence="1 2">JCM 21142</strain>
    </source>
</reference>